<organism evidence="1 2">
    <name type="scientific">Pipistrellus kuhlii</name>
    <name type="common">Kuhl's pipistrelle</name>
    <dbReference type="NCBI Taxonomy" id="59472"/>
    <lineage>
        <taxon>Eukaryota</taxon>
        <taxon>Metazoa</taxon>
        <taxon>Chordata</taxon>
        <taxon>Craniata</taxon>
        <taxon>Vertebrata</taxon>
        <taxon>Euteleostomi</taxon>
        <taxon>Mammalia</taxon>
        <taxon>Eutheria</taxon>
        <taxon>Laurasiatheria</taxon>
        <taxon>Chiroptera</taxon>
        <taxon>Yangochiroptera</taxon>
        <taxon>Vespertilionidae</taxon>
        <taxon>Pipistrellus</taxon>
    </lineage>
</organism>
<gene>
    <name evidence="1" type="ORF">mPipKuh1_010575</name>
</gene>
<dbReference type="Proteomes" id="UP000558488">
    <property type="component" value="Unassembled WGS sequence"/>
</dbReference>
<protein>
    <submittedName>
        <fullName evidence="1">Uncharacterized protein</fullName>
    </submittedName>
</protein>
<accession>A0A7J7XAU9</accession>
<keyword evidence="2" id="KW-1185">Reference proteome</keyword>
<dbReference type="AlphaFoldDB" id="A0A7J7XAU9"/>
<proteinExistence type="predicted"/>
<sequence length="162" mass="17340">MELHRPGCSHISDSAFLRAECGSLKHGAFPPTHNPTRRGVWVATFNVGLRLSLGHELAWARGFGVGCQGKQDTPHPRGVPGGRASSLARRERIGASGGQGRSHSHVVQHVHLWVPSYLPCTLTWMCLLGRGGSPRCVSACPRGPEEPVCGCGQSHLLMEGLP</sequence>
<reference evidence="1 2" key="1">
    <citation type="journal article" date="2020" name="Nature">
        <title>Six reference-quality genomes reveal evolution of bat adaptations.</title>
        <authorList>
            <person name="Jebb D."/>
            <person name="Huang Z."/>
            <person name="Pippel M."/>
            <person name="Hughes G.M."/>
            <person name="Lavrichenko K."/>
            <person name="Devanna P."/>
            <person name="Winkler S."/>
            <person name="Jermiin L.S."/>
            <person name="Skirmuntt E.C."/>
            <person name="Katzourakis A."/>
            <person name="Burkitt-Gray L."/>
            <person name="Ray D.A."/>
            <person name="Sullivan K.A.M."/>
            <person name="Roscito J.G."/>
            <person name="Kirilenko B.M."/>
            <person name="Davalos L.M."/>
            <person name="Corthals A.P."/>
            <person name="Power M.L."/>
            <person name="Jones G."/>
            <person name="Ransome R.D."/>
            <person name="Dechmann D.K.N."/>
            <person name="Locatelli A.G."/>
            <person name="Puechmaille S.J."/>
            <person name="Fedrigo O."/>
            <person name="Jarvis E.D."/>
            <person name="Hiller M."/>
            <person name="Vernes S.C."/>
            <person name="Myers E.W."/>
            <person name="Teeling E.C."/>
        </authorList>
    </citation>
    <scope>NUCLEOTIDE SEQUENCE [LARGE SCALE GENOMIC DNA]</scope>
    <source>
        <strain evidence="1">MPipKuh1</strain>
        <tissue evidence="1">Flight muscle</tissue>
    </source>
</reference>
<dbReference type="EMBL" id="JACAGB010000008">
    <property type="protein sequence ID" value="KAF6346791.1"/>
    <property type="molecule type" value="Genomic_DNA"/>
</dbReference>
<comment type="caution">
    <text evidence="1">The sequence shown here is derived from an EMBL/GenBank/DDBJ whole genome shotgun (WGS) entry which is preliminary data.</text>
</comment>
<evidence type="ECO:0000313" key="1">
    <source>
        <dbReference type="EMBL" id="KAF6346791.1"/>
    </source>
</evidence>
<evidence type="ECO:0000313" key="2">
    <source>
        <dbReference type="Proteomes" id="UP000558488"/>
    </source>
</evidence>
<name>A0A7J7XAU9_PIPKU</name>